<keyword evidence="1" id="KW-0732">Signal</keyword>
<dbReference type="Proteomes" id="UP000823823">
    <property type="component" value="Unassembled WGS sequence"/>
</dbReference>
<reference evidence="2" key="1">
    <citation type="journal article" date="2021" name="PeerJ">
        <title>Extensive microbial diversity within the chicken gut microbiome revealed by metagenomics and culture.</title>
        <authorList>
            <person name="Gilroy R."/>
            <person name="Ravi A."/>
            <person name="Getino M."/>
            <person name="Pursley I."/>
            <person name="Horton D.L."/>
            <person name="Alikhan N.F."/>
            <person name="Baker D."/>
            <person name="Gharbi K."/>
            <person name="Hall N."/>
            <person name="Watson M."/>
            <person name="Adriaenssens E.M."/>
            <person name="Foster-Nyarko E."/>
            <person name="Jarju S."/>
            <person name="Secka A."/>
            <person name="Antonio M."/>
            <person name="Oren A."/>
            <person name="Chaudhuri R.R."/>
            <person name="La Ragione R."/>
            <person name="Hildebrand F."/>
            <person name="Pallen M.J."/>
        </authorList>
    </citation>
    <scope>NUCLEOTIDE SEQUENCE</scope>
    <source>
        <strain evidence="2">ChiHjej13B12-24818</strain>
    </source>
</reference>
<organism evidence="2 3">
    <name type="scientific">Candidatus Brachybacterium merdavium</name>
    <dbReference type="NCBI Taxonomy" id="2838513"/>
    <lineage>
        <taxon>Bacteria</taxon>
        <taxon>Bacillati</taxon>
        <taxon>Actinomycetota</taxon>
        <taxon>Actinomycetes</taxon>
        <taxon>Micrococcales</taxon>
        <taxon>Dermabacteraceae</taxon>
        <taxon>Brachybacterium</taxon>
    </lineage>
</organism>
<dbReference type="AlphaFoldDB" id="A0A9D2LGP3"/>
<evidence type="ECO:0008006" key="4">
    <source>
        <dbReference type="Google" id="ProtNLM"/>
    </source>
</evidence>
<name>A0A9D2LGP3_9MICO</name>
<reference evidence="2" key="2">
    <citation type="submission" date="2021-04" db="EMBL/GenBank/DDBJ databases">
        <authorList>
            <person name="Gilroy R."/>
        </authorList>
    </citation>
    <scope>NUCLEOTIDE SEQUENCE</scope>
    <source>
        <strain evidence="2">ChiHjej13B12-24818</strain>
    </source>
</reference>
<dbReference type="EMBL" id="DWZH01000130">
    <property type="protein sequence ID" value="HJB11935.1"/>
    <property type="molecule type" value="Genomic_DNA"/>
</dbReference>
<feature type="signal peptide" evidence="1">
    <location>
        <begin position="1"/>
        <end position="21"/>
    </location>
</feature>
<gene>
    <name evidence="2" type="ORF">H9786_15665</name>
</gene>
<sequence length="130" mass="13344">MTVNRRGLLAGVAALAAASLAGCRSSPDDGRLATEAHASVSPSGEFSALIAGAADGLHPMIRQVGGEPVWVDEVGHDPQVYPVVVWESSADVLWVLSSATGGAKVCRDGNKWVKTEDAGELPSGLADLTH</sequence>
<dbReference type="PROSITE" id="PS51257">
    <property type="entry name" value="PROKAR_LIPOPROTEIN"/>
    <property type="match status" value="1"/>
</dbReference>
<feature type="chain" id="PRO_5038909567" description="Lipoprotein" evidence="1">
    <location>
        <begin position="22"/>
        <end position="130"/>
    </location>
</feature>
<protein>
    <recommendedName>
        <fullName evidence="4">Lipoprotein</fullName>
    </recommendedName>
</protein>
<dbReference type="PROSITE" id="PS51318">
    <property type="entry name" value="TAT"/>
    <property type="match status" value="1"/>
</dbReference>
<dbReference type="InterPro" id="IPR006311">
    <property type="entry name" value="TAT_signal"/>
</dbReference>
<proteinExistence type="predicted"/>
<evidence type="ECO:0000256" key="1">
    <source>
        <dbReference type="SAM" id="SignalP"/>
    </source>
</evidence>
<comment type="caution">
    <text evidence="2">The sequence shown here is derived from an EMBL/GenBank/DDBJ whole genome shotgun (WGS) entry which is preliminary data.</text>
</comment>
<evidence type="ECO:0000313" key="3">
    <source>
        <dbReference type="Proteomes" id="UP000823823"/>
    </source>
</evidence>
<evidence type="ECO:0000313" key="2">
    <source>
        <dbReference type="EMBL" id="HJB11935.1"/>
    </source>
</evidence>
<accession>A0A9D2LGP3</accession>